<dbReference type="Proteomes" id="UP000001075">
    <property type="component" value="Unassembled WGS sequence"/>
</dbReference>
<dbReference type="STRING" id="10029.G3I5X5"/>
<evidence type="ECO:0000313" key="5">
    <source>
        <dbReference type="Proteomes" id="UP000001075"/>
    </source>
</evidence>
<dbReference type="Gene3D" id="3.30.70.1010">
    <property type="entry name" value="Translation elongation factor EF1B, gamma chain, conserved domain"/>
    <property type="match status" value="1"/>
</dbReference>
<dbReference type="PANTHER" id="PTHR43986">
    <property type="entry name" value="ELONGATION FACTOR 1-GAMMA"/>
    <property type="match status" value="1"/>
</dbReference>
<keyword evidence="1" id="KW-0648">Protein biosynthesis</keyword>
<accession>G3I5X5</accession>
<evidence type="ECO:0000313" key="4">
    <source>
        <dbReference type="EMBL" id="EGW01955.1"/>
    </source>
</evidence>
<dbReference type="InterPro" id="IPR050802">
    <property type="entry name" value="EF-GSTs"/>
</dbReference>
<dbReference type="SMART" id="SM01183">
    <property type="entry name" value="EF1G"/>
    <property type="match status" value="1"/>
</dbReference>
<dbReference type="PANTHER" id="PTHR43986:SF1">
    <property type="entry name" value="ELONGATION FACTOR 1-GAMMA"/>
    <property type="match status" value="1"/>
</dbReference>
<evidence type="ECO:0000256" key="1">
    <source>
        <dbReference type="PROSITE-ProRule" id="PRU00519"/>
    </source>
</evidence>
<dbReference type="InParanoid" id="G3I5X5"/>
<proteinExistence type="predicted"/>
<feature type="compositionally biased region" description="Basic and acidic residues" evidence="2">
    <location>
        <begin position="57"/>
        <end position="86"/>
    </location>
</feature>
<dbReference type="GO" id="GO:0003746">
    <property type="term" value="F:translation elongation factor activity"/>
    <property type="evidence" value="ECO:0007669"/>
    <property type="project" value="UniProtKB-UniRule"/>
</dbReference>
<reference evidence="5" key="1">
    <citation type="journal article" date="2011" name="Nat. Biotechnol.">
        <title>The genomic sequence of the Chinese hamster ovary (CHO)-K1 cell line.</title>
        <authorList>
            <person name="Xu X."/>
            <person name="Nagarajan H."/>
            <person name="Lewis N.E."/>
            <person name="Pan S."/>
            <person name="Cai Z."/>
            <person name="Liu X."/>
            <person name="Chen W."/>
            <person name="Xie M."/>
            <person name="Wang W."/>
            <person name="Hammond S."/>
            <person name="Andersen M.R."/>
            <person name="Neff N."/>
            <person name="Passarelli B."/>
            <person name="Koh W."/>
            <person name="Fan H.C."/>
            <person name="Wang J."/>
            <person name="Gui Y."/>
            <person name="Lee K.H."/>
            <person name="Betenbaugh M.J."/>
            <person name="Quake S.R."/>
            <person name="Famili I."/>
            <person name="Palsson B.O."/>
            <person name="Wang J."/>
        </authorList>
    </citation>
    <scope>NUCLEOTIDE SEQUENCE [LARGE SCALE GENOMIC DNA]</scope>
    <source>
        <strain evidence="5">CHO K1 cell line</strain>
    </source>
</reference>
<dbReference type="GO" id="GO:0005634">
    <property type="term" value="C:nucleus"/>
    <property type="evidence" value="ECO:0007669"/>
    <property type="project" value="TreeGrafter"/>
</dbReference>
<dbReference type="SUPFAM" id="SSF89942">
    <property type="entry name" value="eEF1-gamma domain"/>
    <property type="match status" value="1"/>
</dbReference>
<feature type="domain" description="EF-1-gamma C-terminal" evidence="3">
    <location>
        <begin position="115"/>
        <end position="190"/>
    </location>
</feature>
<dbReference type="AlphaFoldDB" id="G3I5X5"/>
<organism evidence="4 5">
    <name type="scientific">Cricetulus griseus</name>
    <name type="common">Chinese hamster</name>
    <name type="synonym">Cricetulus barabensis griseus</name>
    <dbReference type="NCBI Taxonomy" id="10029"/>
    <lineage>
        <taxon>Eukaryota</taxon>
        <taxon>Metazoa</taxon>
        <taxon>Chordata</taxon>
        <taxon>Craniata</taxon>
        <taxon>Vertebrata</taxon>
        <taxon>Euteleostomi</taxon>
        <taxon>Mammalia</taxon>
        <taxon>Eutheria</taxon>
        <taxon>Euarchontoglires</taxon>
        <taxon>Glires</taxon>
        <taxon>Rodentia</taxon>
        <taxon>Myomorpha</taxon>
        <taxon>Muroidea</taxon>
        <taxon>Cricetidae</taxon>
        <taxon>Cricetinae</taxon>
        <taxon>Cricetulus</taxon>
    </lineage>
</organism>
<dbReference type="EMBL" id="JH001325">
    <property type="protein sequence ID" value="EGW01955.1"/>
    <property type="molecule type" value="Genomic_DNA"/>
</dbReference>
<keyword evidence="1 4" id="KW-0251">Elongation factor</keyword>
<dbReference type="Pfam" id="PF00647">
    <property type="entry name" value="EF1G"/>
    <property type="match status" value="1"/>
</dbReference>
<dbReference type="GO" id="GO:0005737">
    <property type="term" value="C:cytoplasm"/>
    <property type="evidence" value="ECO:0007669"/>
    <property type="project" value="TreeGrafter"/>
</dbReference>
<dbReference type="PROSITE" id="PS50040">
    <property type="entry name" value="EF1G_C"/>
    <property type="match status" value="1"/>
</dbReference>
<dbReference type="InterPro" id="IPR001662">
    <property type="entry name" value="EF1B_G_C"/>
</dbReference>
<feature type="region of interest" description="Disordered" evidence="2">
    <location>
        <begin position="57"/>
        <end position="111"/>
    </location>
</feature>
<gene>
    <name evidence="4" type="ORF">I79_018886</name>
</gene>
<name>G3I5X5_CRIGR</name>
<evidence type="ECO:0000256" key="2">
    <source>
        <dbReference type="SAM" id="MobiDB-lite"/>
    </source>
</evidence>
<sequence>MHHNKQATENAKEEVLEPFRQAFPNTNQWFLTCINQTQFRAVLGEVKLERMAQFDAKKFADSQPKKDTPKKERGSREKKQKLQADQKKRKKKAAAPAPKEEVGEPGQPLTAEPKAKDLLAHMPKSTLVLDEFKRKYSNENKLSVVLPCFGEHFDKDGWSLWYTECGFHEELTQTFMSCNLITGMFSDWTN</sequence>
<dbReference type="Gene3D" id="1.20.1050.10">
    <property type="match status" value="1"/>
</dbReference>
<protein>
    <submittedName>
        <fullName evidence="4">Elongation factor 1-gamma</fullName>
    </submittedName>
</protein>
<evidence type="ECO:0000259" key="3">
    <source>
        <dbReference type="PROSITE" id="PS50040"/>
    </source>
</evidence>
<dbReference type="InterPro" id="IPR036433">
    <property type="entry name" value="EF1B_G_C_sf"/>
</dbReference>